<dbReference type="Proteomes" id="UP000060016">
    <property type="component" value="Chromosome"/>
</dbReference>
<dbReference type="AlphaFoldDB" id="A0A0K1RFF1"/>
<gene>
    <name evidence="1" type="ORF">AK829_08160</name>
</gene>
<accession>A0A0K1RFF1</accession>
<sequence>MHETDPTRIPKLIARLQDAWEGQPDLTLPAFLGVLQNRGLSWGSTEDELLAILDEVAREHPSLLTAPLERTVCIATTAPQLTITLTSTTAIVRNAADPKRMPGVWRYDAFRPTGPGRPLVVRDTEGVEHRLGVVEMITGLPPKDADMLDGLRRVDVGSERWLLQCEDGSRVILGQRIWLWTVQGRQSLLETIAWDQLLACTPGAEIVVAPAGGGRPRKLGLLKEAYLLEA</sequence>
<protein>
    <submittedName>
        <fullName evidence="1">Uncharacterized protein</fullName>
    </submittedName>
</protein>
<evidence type="ECO:0000313" key="1">
    <source>
        <dbReference type="EMBL" id="AKV59931.1"/>
    </source>
</evidence>
<dbReference type="PATRIC" id="fig|156976.3.peg.1633"/>
<reference evidence="1 2" key="1">
    <citation type="submission" date="2015-08" db="EMBL/GenBank/DDBJ databases">
        <authorList>
            <person name="Babu N.S."/>
            <person name="Beckwith C.J."/>
            <person name="Beseler K.G."/>
            <person name="Brison A."/>
            <person name="Carone J.V."/>
            <person name="Caskin T.P."/>
            <person name="Diamond M."/>
            <person name="Durham M.E."/>
            <person name="Foxe J.M."/>
            <person name="Go M."/>
            <person name="Henderson B.A."/>
            <person name="Jones I.B."/>
            <person name="McGettigan J.A."/>
            <person name="Micheletti S.J."/>
            <person name="Nasrallah M.E."/>
            <person name="Ortiz D."/>
            <person name="Piller C.R."/>
            <person name="Privatt S.R."/>
            <person name="Schneider S.L."/>
            <person name="Sharp S."/>
            <person name="Smith T.C."/>
            <person name="Stanton J.D."/>
            <person name="Ullery H.E."/>
            <person name="Wilson R.J."/>
            <person name="Serrano M.G."/>
            <person name="Buck G."/>
            <person name="Lee V."/>
            <person name="Wang Y."/>
            <person name="Carvalho R."/>
            <person name="Voegtly L."/>
            <person name="Shi R."/>
            <person name="Duckworth R."/>
            <person name="Johnson A."/>
            <person name="Loviza R."/>
            <person name="Walstead R."/>
            <person name="Shah Z."/>
            <person name="Kiflezghi M."/>
            <person name="Wade K."/>
            <person name="Ball S.L."/>
            <person name="Bradley K.W."/>
            <person name="Asai D.J."/>
            <person name="Bowman C.A."/>
            <person name="Russell D.A."/>
            <person name="Pope W.H."/>
            <person name="Jacobs-Sera D."/>
            <person name="Hendrix R.W."/>
            <person name="Hatfull G.F."/>
        </authorList>
    </citation>
    <scope>NUCLEOTIDE SEQUENCE [LARGE SCALE GENOMIC DNA]</scope>
    <source>
        <strain evidence="1 2">PUDD_83A45</strain>
    </source>
</reference>
<keyword evidence="2" id="KW-1185">Reference proteome</keyword>
<organism evidence="1 2">
    <name type="scientific">Corynebacterium riegelii</name>
    <dbReference type="NCBI Taxonomy" id="156976"/>
    <lineage>
        <taxon>Bacteria</taxon>
        <taxon>Bacillati</taxon>
        <taxon>Actinomycetota</taxon>
        <taxon>Actinomycetes</taxon>
        <taxon>Mycobacteriales</taxon>
        <taxon>Corynebacteriaceae</taxon>
        <taxon>Corynebacterium</taxon>
    </lineage>
</organism>
<dbReference type="KEGG" id="crie:AK829_08160"/>
<dbReference type="EMBL" id="CP012342">
    <property type="protein sequence ID" value="AKV59931.1"/>
    <property type="molecule type" value="Genomic_DNA"/>
</dbReference>
<evidence type="ECO:0000313" key="2">
    <source>
        <dbReference type="Proteomes" id="UP000060016"/>
    </source>
</evidence>
<dbReference type="RefSeq" id="WP_070465762.1">
    <property type="nucleotide sequence ID" value="NZ_BAAAGW010000015.1"/>
</dbReference>
<proteinExistence type="predicted"/>
<name>A0A0K1RFF1_9CORY</name>